<dbReference type="PANTHER" id="PTHR12128">
    <property type="entry name" value="DIHYDRODIPICOLINATE SYNTHASE"/>
    <property type="match status" value="1"/>
</dbReference>
<keyword evidence="4" id="KW-1185">Reference proteome</keyword>
<dbReference type="Gene3D" id="3.20.20.70">
    <property type="entry name" value="Aldolase class I"/>
    <property type="match status" value="1"/>
</dbReference>
<dbReference type="InterPro" id="IPR013785">
    <property type="entry name" value="Aldolase_TIM"/>
</dbReference>
<comment type="similarity">
    <text evidence="1">Belongs to the DapA family.</text>
</comment>
<gene>
    <name evidence="3" type="ORF">GCM10010246_13920</name>
</gene>
<dbReference type="Proteomes" id="UP001500253">
    <property type="component" value="Unassembled WGS sequence"/>
</dbReference>
<evidence type="ECO:0000313" key="4">
    <source>
        <dbReference type="Proteomes" id="UP001500253"/>
    </source>
</evidence>
<dbReference type="CDD" id="cd00408">
    <property type="entry name" value="DHDPS-like"/>
    <property type="match status" value="1"/>
</dbReference>
<proteinExistence type="inferred from homology"/>
<keyword evidence="2" id="KW-0456">Lyase</keyword>
<dbReference type="SMART" id="SM01130">
    <property type="entry name" value="DHDPS"/>
    <property type="match status" value="1"/>
</dbReference>
<organism evidence="3 4">
    <name type="scientific">Streptomyces cuspidosporus</name>
    <dbReference type="NCBI Taxonomy" id="66882"/>
    <lineage>
        <taxon>Bacteria</taxon>
        <taxon>Bacillati</taxon>
        <taxon>Actinomycetota</taxon>
        <taxon>Actinomycetes</taxon>
        <taxon>Kitasatosporales</taxon>
        <taxon>Streptomycetaceae</taxon>
        <taxon>Streptomyces</taxon>
    </lineage>
</organism>
<evidence type="ECO:0000256" key="1">
    <source>
        <dbReference type="ARBA" id="ARBA00007592"/>
    </source>
</evidence>
<dbReference type="Pfam" id="PF00701">
    <property type="entry name" value="DHDPS"/>
    <property type="match status" value="1"/>
</dbReference>
<dbReference type="SUPFAM" id="SSF51569">
    <property type="entry name" value="Aldolase"/>
    <property type="match status" value="1"/>
</dbReference>
<comment type="caution">
    <text evidence="3">The sequence shown here is derived from an EMBL/GenBank/DDBJ whole genome shotgun (WGS) entry which is preliminary data.</text>
</comment>
<reference evidence="4" key="1">
    <citation type="journal article" date="2019" name="Int. J. Syst. Evol. Microbiol.">
        <title>The Global Catalogue of Microorganisms (GCM) 10K type strain sequencing project: providing services to taxonomists for standard genome sequencing and annotation.</title>
        <authorList>
            <consortium name="The Broad Institute Genomics Platform"/>
            <consortium name="The Broad Institute Genome Sequencing Center for Infectious Disease"/>
            <person name="Wu L."/>
            <person name="Ma J."/>
        </authorList>
    </citation>
    <scope>NUCLEOTIDE SEQUENCE [LARGE SCALE GENOMIC DNA]</scope>
    <source>
        <strain evidence="4">JCM 4316</strain>
    </source>
</reference>
<evidence type="ECO:0000313" key="3">
    <source>
        <dbReference type="EMBL" id="GAA2331880.1"/>
    </source>
</evidence>
<dbReference type="EMBL" id="BAAASD010000004">
    <property type="protein sequence ID" value="GAA2331880.1"/>
    <property type="molecule type" value="Genomic_DNA"/>
</dbReference>
<evidence type="ECO:0000256" key="2">
    <source>
        <dbReference type="ARBA" id="ARBA00023239"/>
    </source>
</evidence>
<dbReference type="PRINTS" id="PR00146">
    <property type="entry name" value="DHPICSNTHASE"/>
</dbReference>
<accession>A0ABP5SI82</accession>
<sequence>MERLVRLYRDCGATGLTALGVFGEAAALTPAERREVLAAVAGARGALPVVAGLTALATRPAVEQAVEAATVLGDGCAGVMIQVNTPDGDALARHLRAVHEACGVGVVVQDYPLHSGVRIDRATLARTVVDCPFVIGVKAEAAPTVPAVAAVAERTGVPVFGGLGGVGLLDELAAGAAGVMTGFSFPEALVATVGAWHAGGFPAAREALAPWLPLINFEAQAGIALAVRKELLRRRGLIAEAGARLPAPPLPAGLAAFAEAHLAAVAPVAG</sequence>
<protein>
    <submittedName>
        <fullName evidence="3">Dihydrodipicolinate synthase family protein</fullName>
    </submittedName>
</protein>
<dbReference type="InterPro" id="IPR002220">
    <property type="entry name" value="DapA-like"/>
</dbReference>
<name>A0ABP5SI82_9ACTN</name>
<dbReference type="PANTHER" id="PTHR12128:SF66">
    <property type="entry name" value="4-HYDROXY-2-OXOGLUTARATE ALDOLASE, MITOCHONDRIAL"/>
    <property type="match status" value="1"/>
</dbReference>